<protein>
    <submittedName>
        <fullName evidence="2">Protein N-acetyltransferase, RimJ/RimL family</fullName>
    </submittedName>
</protein>
<keyword evidence="3" id="KW-1185">Reference proteome</keyword>
<dbReference type="GO" id="GO:0016747">
    <property type="term" value="F:acyltransferase activity, transferring groups other than amino-acyl groups"/>
    <property type="evidence" value="ECO:0007669"/>
    <property type="project" value="InterPro"/>
</dbReference>
<name>A0A1I4A4D3_9PSEU</name>
<dbReference type="OrthoDB" id="3533156at2"/>
<dbReference type="PANTHER" id="PTHR43792:SF1">
    <property type="entry name" value="N-ACETYLTRANSFERASE DOMAIN-CONTAINING PROTEIN"/>
    <property type="match status" value="1"/>
</dbReference>
<proteinExistence type="predicted"/>
<accession>A0A1I4A4D3</accession>
<dbReference type="PROSITE" id="PS51186">
    <property type="entry name" value="GNAT"/>
    <property type="match status" value="1"/>
</dbReference>
<dbReference type="RefSeq" id="WP_091513855.1">
    <property type="nucleotide sequence ID" value="NZ_FORP01000023.1"/>
</dbReference>
<dbReference type="PANTHER" id="PTHR43792">
    <property type="entry name" value="GNAT FAMILY, PUTATIVE (AFU_ORTHOLOGUE AFUA_3G00765)-RELATED-RELATED"/>
    <property type="match status" value="1"/>
</dbReference>
<dbReference type="EMBL" id="FORP01000023">
    <property type="protein sequence ID" value="SFK50967.1"/>
    <property type="molecule type" value="Genomic_DNA"/>
</dbReference>
<dbReference type="InterPro" id="IPR051531">
    <property type="entry name" value="N-acetyltransferase"/>
</dbReference>
<dbReference type="InterPro" id="IPR000182">
    <property type="entry name" value="GNAT_dom"/>
</dbReference>
<dbReference type="Gene3D" id="3.40.630.30">
    <property type="match status" value="1"/>
</dbReference>
<sequence length="169" mass="19300">MAVEFPEIRTERLLLRPLTEADRVVVVRIQTDPRTNRYHPEPPDAAESDAKFDSWLEDWAVHGFGYLPVRTLATGEVLGVGGLQLRTFGDEKILNVYYRFLPEAWGHGYATEMAAAVIGWADRTLPRYPVQISVNVVNQPSMNVAKRLGFRTYLETLYEGALTRHLRRD</sequence>
<dbReference type="STRING" id="115433.SAMN05421835_1234"/>
<reference evidence="2 3" key="1">
    <citation type="submission" date="2016-10" db="EMBL/GenBank/DDBJ databases">
        <authorList>
            <person name="de Groot N.N."/>
        </authorList>
    </citation>
    <scope>NUCLEOTIDE SEQUENCE [LARGE SCALE GENOMIC DNA]</scope>
    <source>
        <strain evidence="2 3">DSM 44468</strain>
    </source>
</reference>
<dbReference type="Pfam" id="PF13302">
    <property type="entry name" value="Acetyltransf_3"/>
    <property type="match status" value="1"/>
</dbReference>
<feature type="domain" description="N-acetyltransferase" evidence="1">
    <location>
        <begin position="13"/>
        <end position="169"/>
    </location>
</feature>
<organism evidence="2 3">
    <name type="scientific">Amycolatopsis sacchari</name>
    <dbReference type="NCBI Taxonomy" id="115433"/>
    <lineage>
        <taxon>Bacteria</taxon>
        <taxon>Bacillati</taxon>
        <taxon>Actinomycetota</taxon>
        <taxon>Actinomycetes</taxon>
        <taxon>Pseudonocardiales</taxon>
        <taxon>Pseudonocardiaceae</taxon>
        <taxon>Amycolatopsis</taxon>
    </lineage>
</organism>
<dbReference type="InterPro" id="IPR016181">
    <property type="entry name" value="Acyl_CoA_acyltransferase"/>
</dbReference>
<evidence type="ECO:0000313" key="2">
    <source>
        <dbReference type="EMBL" id="SFK50967.1"/>
    </source>
</evidence>
<evidence type="ECO:0000259" key="1">
    <source>
        <dbReference type="PROSITE" id="PS51186"/>
    </source>
</evidence>
<dbReference type="AlphaFoldDB" id="A0A1I4A4D3"/>
<gene>
    <name evidence="2" type="ORF">SAMN05421835_1234</name>
</gene>
<evidence type="ECO:0000313" key="3">
    <source>
        <dbReference type="Proteomes" id="UP000199025"/>
    </source>
</evidence>
<dbReference type="Proteomes" id="UP000199025">
    <property type="component" value="Unassembled WGS sequence"/>
</dbReference>
<dbReference type="SUPFAM" id="SSF55729">
    <property type="entry name" value="Acyl-CoA N-acyltransferases (Nat)"/>
    <property type="match status" value="1"/>
</dbReference>
<keyword evidence="2" id="KW-0808">Transferase</keyword>